<sequence>MTTILFQETLDLFDGPRAPQIDSQLTFKPTRDEDSCVDDEYEFGRQITPFEQLPTPKEWVDRFIHSAVEILNGKRSAVQLSRWCNRKVFSYLSENARIRPAQVRIGRKSIGQPFDQILEVTAMLHGKERSRILVARFEGLDGRWLCVELFTI</sequence>
<reference evidence="1" key="1">
    <citation type="submission" date="2020-05" db="EMBL/GenBank/DDBJ databases">
        <authorList>
            <person name="Chiriac C."/>
            <person name="Salcher M."/>
            <person name="Ghai R."/>
            <person name="Kavagutti S V."/>
        </authorList>
    </citation>
    <scope>NUCLEOTIDE SEQUENCE</scope>
</reference>
<dbReference type="InterPro" id="IPR045596">
    <property type="entry name" value="DUF6459"/>
</dbReference>
<dbReference type="Pfam" id="PF20060">
    <property type="entry name" value="DUF6459"/>
    <property type="match status" value="1"/>
</dbReference>
<evidence type="ECO:0000313" key="1">
    <source>
        <dbReference type="EMBL" id="CAB4549391.1"/>
    </source>
</evidence>
<organism evidence="1">
    <name type="scientific">freshwater metagenome</name>
    <dbReference type="NCBI Taxonomy" id="449393"/>
    <lineage>
        <taxon>unclassified sequences</taxon>
        <taxon>metagenomes</taxon>
        <taxon>ecological metagenomes</taxon>
    </lineage>
</organism>
<dbReference type="AlphaFoldDB" id="A0A6J6CDI8"/>
<gene>
    <name evidence="1" type="ORF">UFOPK1506_00341</name>
</gene>
<accession>A0A6J6CDI8</accession>
<dbReference type="EMBL" id="CAEZSV010000041">
    <property type="protein sequence ID" value="CAB4549391.1"/>
    <property type="molecule type" value="Genomic_DNA"/>
</dbReference>
<proteinExistence type="predicted"/>
<name>A0A6J6CDI8_9ZZZZ</name>
<protein>
    <submittedName>
        <fullName evidence="1">Unannotated protein</fullName>
    </submittedName>
</protein>